<dbReference type="EMBL" id="CAJNNV010029334">
    <property type="protein sequence ID" value="CAE8628051.1"/>
    <property type="molecule type" value="Genomic_DNA"/>
</dbReference>
<reference evidence="1" key="1">
    <citation type="submission" date="2021-02" db="EMBL/GenBank/DDBJ databases">
        <authorList>
            <person name="Dougan E. K."/>
            <person name="Rhodes N."/>
            <person name="Thang M."/>
            <person name="Chan C."/>
        </authorList>
    </citation>
    <scope>NUCLEOTIDE SEQUENCE</scope>
</reference>
<organism evidence="1 2">
    <name type="scientific">Polarella glacialis</name>
    <name type="common">Dinoflagellate</name>
    <dbReference type="NCBI Taxonomy" id="89957"/>
    <lineage>
        <taxon>Eukaryota</taxon>
        <taxon>Sar</taxon>
        <taxon>Alveolata</taxon>
        <taxon>Dinophyceae</taxon>
        <taxon>Suessiales</taxon>
        <taxon>Suessiaceae</taxon>
        <taxon>Polarella</taxon>
    </lineage>
</organism>
<evidence type="ECO:0000313" key="1">
    <source>
        <dbReference type="EMBL" id="CAE8628051.1"/>
    </source>
</evidence>
<accession>A0A813GLV9</accession>
<protein>
    <submittedName>
        <fullName evidence="1">Uncharacterized protein</fullName>
    </submittedName>
</protein>
<proteinExistence type="predicted"/>
<gene>
    <name evidence="1" type="ORF">PGLA1383_LOCUS44748</name>
</gene>
<sequence>MEDYSPLQLCNECLADLGGAMPAFKASSETLAEITAEFGRVVDARLAAILAQAQLFFNPWYARALLHMDNNAVAEMGTVSIVSALMCSFVATLVMDPPDGASWRPAAFSC</sequence>
<keyword evidence="2" id="KW-1185">Reference proteome</keyword>
<evidence type="ECO:0000313" key="2">
    <source>
        <dbReference type="Proteomes" id="UP000654075"/>
    </source>
</evidence>
<name>A0A813GLV9_POLGL</name>
<comment type="caution">
    <text evidence="1">The sequence shown here is derived from an EMBL/GenBank/DDBJ whole genome shotgun (WGS) entry which is preliminary data.</text>
</comment>
<dbReference type="AlphaFoldDB" id="A0A813GLV9"/>
<dbReference type="Proteomes" id="UP000654075">
    <property type="component" value="Unassembled WGS sequence"/>
</dbReference>